<name>A0A9Q8LHR8_PASFU</name>
<accession>A0A9Q8LHR8</accession>
<dbReference type="InterPro" id="IPR018200">
    <property type="entry name" value="USP_CS"/>
</dbReference>
<dbReference type="SUPFAM" id="SSF54001">
    <property type="entry name" value="Cysteine proteinases"/>
    <property type="match status" value="1"/>
</dbReference>
<organism evidence="3 4">
    <name type="scientific">Passalora fulva</name>
    <name type="common">Tomato leaf mold</name>
    <name type="synonym">Cladosporium fulvum</name>
    <dbReference type="NCBI Taxonomy" id="5499"/>
    <lineage>
        <taxon>Eukaryota</taxon>
        <taxon>Fungi</taxon>
        <taxon>Dikarya</taxon>
        <taxon>Ascomycota</taxon>
        <taxon>Pezizomycotina</taxon>
        <taxon>Dothideomycetes</taxon>
        <taxon>Dothideomycetidae</taxon>
        <taxon>Mycosphaerellales</taxon>
        <taxon>Mycosphaerellaceae</taxon>
        <taxon>Fulvia</taxon>
    </lineage>
</organism>
<dbReference type="GO" id="GO:0005634">
    <property type="term" value="C:nucleus"/>
    <property type="evidence" value="ECO:0007669"/>
    <property type="project" value="TreeGrafter"/>
</dbReference>
<dbReference type="PROSITE" id="PS00973">
    <property type="entry name" value="USP_2"/>
    <property type="match status" value="1"/>
</dbReference>
<dbReference type="RefSeq" id="XP_047762086.1">
    <property type="nucleotide sequence ID" value="XM_047904804.1"/>
</dbReference>
<feature type="domain" description="USP" evidence="2">
    <location>
        <begin position="1430"/>
        <end position="1752"/>
    </location>
</feature>
<keyword evidence="3" id="KW-0378">Hydrolase</keyword>
<evidence type="ECO:0000256" key="1">
    <source>
        <dbReference type="SAM" id="MobiDB-lite"/>
    </source>
</evidence>
<dbReference type="InterPro" id="IPR050164">
    <property type="entry name" value="Peptidase_C19"/>
</dbReference>
<evidence type="ECO:0000259" key="2">
    <source>
        <dbReference type="PROSITE" id="PS50235"/>
    </source>
</evidence>
<feature type="region of interest" description="Disordered" evidence="1">
    <location>
        <begin position="17"/>
        <end position="39"/>
    </location>
</feature>
<dbReference type="Proteomes" id="UP000756132">
    <property type="component" value="Chromosome 5"/>
</dbReference>
<gene>
    <name evidence="3" type="ORF">CLAFUR5_05656</name>
</gene>
<dbReference type="GO" id="GO:0004843">
    <property type="term" value="F:cysteine-type deubiquitinase activity"/>
    <property type="evidence" value="ECO:0007669"/>
    <property type="project" value="InterPro"/>
</dbReference>
<dbReference type="InterPro" id="IPR001394">
    <property type="entry name" value="Peptidase_C19_UCH"/>
</dbReference>
<reference evidence="3" key="1">
    <citation type="submission" date="2021-12" db="EMBL/GenBank/DDBJ databases">
        <authorList>
            <person name="Zaccaron A."/>
            <person name="Stergiopoulos I."/>
        </authorList>
    </citation>
    <scope>NUCLEOTIDE SEQUENCE</scope>
    <source>
        <strain evidence="3">Race5_Kim</strain>
    </source>
</reference>
<protein>
    <submittedName>
        <fullName evidence="3">Ubiquitin carboxyl-terminal hydrolase puf</fullName>
    </submittedName>
</protein>
<dbReference type="GO" id="GO:0016579">
    <property type="term" value="P:protein deubiquitination"/>
    <property type="evidence" value="ECO:0007669"/>
    <property type="project" value="InterPro"/>
</dbReference>
<dbReference type="PROSITE" id="PS50235">
    <property type="entry name" value="USP_3"/>
    <property type="match status" value="1"/>
</dbReference>
<dbReference type="InterPro" id="IPR038765">
    <property type="entry name" value="Papain-like_cys_pep_sf"/>
</dbReference>
<dbReference type="EMBL" id="CP090167">
    <property type="protein sequence ID" value="UJO17720.1"/>
    <property type="molecule type" value="Genomic_DNA"/>
</dbReference>
<dbReference type="GO" id="GO:0005829">
    <property type="term" value="C:cytosol"/>
    <property type="evidence" value="ECO:0007669"/>
    <property type="project" value="TreeGrafter"/>
</dbReference>
<dbReference type="Pfam" id="PF00443">
    <property type="entry name" value="UCH"/>
    <property type="match status" value="1"/>
</dbReference>
<dbReference type="KEGG" id="ffu:CLAFUR5_05656"/>
<evidence type="ECO:0000313" key="4">
    <source>
        <dbReference type="Proteomes" id="UP000756132"/>
    </source>
</evidence>
<dbReference type="PANTHER" id="PTHR24006">
    <property type="entry name" value="UBIQUITIN CARBOXYL-TERMINAL HYDROLASE"/>
    <property type="match status" value="1"/>
</dbReference>
<feature type="compositionally biased region" description="Basic and acidic residues" evidence="1">
    <location>
        <begin position="20"/>
        <end position="29"/>
    </location>
</feature>
<dbReference type="InterPro" id="IPR028889">
    <property type="entry name" value="USP"/>
</dbReference>
<keyword evidence="4" id="KW-1185">Reference proteome</keyword>
<reference evidence="3" key="2">
    <citation type="journal article" date="2022" name="Microb. Genom.">
        <title>A chromosome-scale genome assembly of the tomato pathogen Cladosporium fulvum reveals a compartmentalized genome architecture and the presence of a dispensable chromosome.</title>
        <authorList>
            <person name="Zaccaron A.Z."/>
            <person name="Chen L.H."/>
            <person name="Samaras A."/>
            <person name="Stergiopoulos I."/>
        </authorList>
    </citation>
    <scope>NUCLEOTIDE SEQUENCE</scope>
    <source>
        <strain evidence="3">Race5_Kim</strain>
    </source>
</reference>
<dbReference type="GeneID" id="71985534"/>
<proteinExistence type="predicted"/>
<dbReference type="Gene3D" id="3.90.70.10">
    <property type="entry name" value="Cysteine proteinases"/>
    <property type="match status" value="1"/>
</dbReference>
<evidence type="ECO:0000313" key="3">
    <source>
        <dbReference type="EMBL" id="UJO17720.1"/>
    </source>
</evidence>
<dbReference type="OMA" id="GHYWSYT"/>
<sequence length="2375" mass="266370">MPAANADYVRDAVADANPDLTRKRQRLSEEADETSPLSTKDDILIEEVPMEEDGSSLANAIELHDDLDGGPLAPFSDIFLLSPANDMTAPQQIEWLRGHLATPNTHMDPAFFAVLATALGNHVTQAQALPDLGRTKYIDEQDFFDKLGEVCFRILARHTLFEKHILEDKRCKAEMLQHINDFMQNINDMCLNVLEILPSLMESISTRRDSGSIREGPQRNSLLWFIRILGQSLAGYNAGVFSHFKDFDFRPVASRKIREQQFLGFQGATDRLVTLLRKLTKYNKQLIDSAWDEQAWEAVSAILHVQDKLQVDKPDHIRAVLKTLHEDVLPVTCNRKKQALPVRLHELSISLSEKLLSQLLASADTEATIDIYTTYTRSDDDALFPQRTDGGALVQQLVDLSDSDVEVQRSLMSTASWLQQMNRLLHSDIMDFCNYGISELNTRLPKIYTQYRDSPQGLEHPVLVYIARFLRCHEVIRFIFGPNSHSSLINYSRDIVGFLAAINNYTNQETDVIWQACTESVEVEKVKASWSVLHGISGLLDIDHLLYLVEQFSLTARSKLSNDMIAALSDLFSTVSKTANGPLEGENRLKTAFVSIDLMMGLDATSEDPVSKQLRRVATHELLRFMGPDYTTGDRHQIFARCIQRYGASGGDATAAVTILNSMLSKITLSPDDTQDLLGMLSVPTAIKELGHFVEDRRALEDRNSTRLSIIARLIMILHLMTLAHETWAVEIAQLLFDIVVGDLALDNTARDLAWTYLSNVVKGTPQPSRVVRLLFKHFISNLASEVSLTHTTPRLVALLGASLGSPKDEYEMLGSPVWAKLVHCAESSGDDRVRQAATDTIRGILCNPDVPLPKGIRPVELQSKFTERQIERVLATSGKPGAASQQLACRQLDLLDAVLQASAKYPARVKTNKNSKLDLDPNSAENKVHFLIEVYWGGKNEPEQYHSSRSKTTKLRALADRLPALTGAYEHRLILGGKLVDLTKQADETLSSIGLQSSGVLQICPKYTIQSDINRLMKPVGTVEQTIMSHYKRIEALLVGTSEIARRTYDLLKQIRPPDETRDRVTSPQTELNEICPISSKWRIMMTAHVLKTHLLDFANIGVVDQTFFMRGTRILIAVVMAWNQMLDPQITTTVLDCLVCFLQERAETTVDVKITQEPDRLVTRMLDMCFRAVELHTKQSDLAEQVYKALLHAFQQQPEIWDSFVADSRTVDLHRQLLLSTNAELLGKVSTMIETFCKESFATSEGGASFYLKVLLGLVPDALSPQGRNAAFFQLATNILHADTTLPADEEGARDTMQELVTALWQYRHTETPNFPQKDAAMAGLLQLLLESIQVVRSAKKPLALEGFALQVFTQLLFPNKDGSCWQALLDEQSRSVAFRLVKATCESEEDIYGIIDRAFSALQETGNDPAATYPGRDKFLRAATEPSGLPNLRNTCYMNSLLQQLFANTKFRKFIFSIPLPGGSQETVLAAVSRLFANMQDGYFTSIDVAHLAKLLDIDVWIQEDVHTFYENFLSRLEADMPSADYKAQLARFYTGNLVSQVKGACGHVSSRLEEFVDIPIVVTNQKDLASSLEAYIQGEQMEGQNRYRCSACDPSTDGRLVDAMKRSCIEDLPDNVTFCLKRFSFEAMFGGDASKENGRFEFPQSIDLGKYTRAQLEDPEAKKDEDIFELVGVIVHWGTLTSGHYWSYTLVRNTASPDSRKWLRLNDSTADTVKNGLSEVQEECFGGGLGFDGKPRQDSAYVLFYQRKTSLEEQVAIATPVSDYSCMDPMPARVSLPPALEEELCKNNTWHQRIAQLFDDDFASFLAWAMENFGQYTTWGSSPSDTSISSREGPTGATANDLVNSSPDFRVIQAMNLLVATYYKRVVVCQPVSWKKLNTLVPSLKKLVSEQAIFAGYFLNQIIDDTPWFSKMILHEKRIVRTTTYELVVACLTALKQCDTTAYQSGLRQAVNIHSNMIHSNLSLGVEADYINFAIDLANLGAEEMAFILGEGYYTWAVHLLMLPANIRRQKHNPGLWHHFTTHPNMVSALYDFVHIVISAQLELEKARKRAIGSSDSGVSLYTDELDMLVKHGNPEVFYWMYAARHANKPNDWTTSSPGRLLSLLCEALPPQTMDMVESSLLGFIAQEEESFPAVMSMVLHYLSCDLPLERALPACNALGTTLIEWAESEEEFLNRIKDAYSLASVAILQSTKIWLRNMLTMHSKGTVRRGTRDFLMQEIFTGPAISDDEDCDAARAQFAMNMVTENCGVLKQAYSKEYARARYEPTIAIGRTAVQHLHDLCDEATKLRADAEEEEEDADDPVSMKLQIWIDEAQRAWTAWAQLEEDVLGDWSLEDEIVLRGNTRAESVEVSDGYYTSDYDEDMEDGSPMA</sequence>
<dbReference type="OrthoDB" id="420187at2759"/>
<feature type="region of interest" description="Disordered" evidence="1">
    <location>
        <begin position="1824"/>
        <end position="1843"/>
    </location>
</feature>